<evidence type="ECO:0000313" key="2">
    <source>
        <dbReference type="EMBL" id="RDW24106.1"/>
    </source>
</evidence>
<reference evidence="2 3" key="1">
    <citation type="submission" date="2018-07" db="EMBL/GenBank/DDBJ databases">
        <title>Draft Genome Assemblies for Five Robust Yarrowia lipolytica Strains Exhibiting High Lipid Production and Pentose Sugar Utilization and Sugar Alcohol Secretion from Undetoxified Lignocellulosic Biomass Hydrolysates.</title>
        <authorList>
            <consortium name="DOE Joint Genome Institute"/>
            <person name="Walker C."/>
            <person name="Ryu S."/>
            <person name="Na H."/>
            <person name="Zane M."/>
            <person name="LaButti K."/>
            <person name="Lipzen A."/>
            <person name="Haridas S."/>
            <person name="Barry K."/>
            <person name="Grigoriev I.V."/>
            <person name="Quarterman J."/>
            <person name="Slininger P."/>
            <person name="Dien B."/>
            <person name="Trinh C.T."/>
        </authorList>
    </citation>
    <scope>NUCLEOTIDE SEQUENCE [LARGE SCALE GENOMIC DNA]</scope>
    <source>
        <strain evidence="2 3">YB392</strain>
    </source>
</reference>
<dbReference type="FunFam" id="3.60.21.10:FF:000054">
    <property type="entry name" value="DCR2p Phosphoesterase"/>
    <property type="match status" value="1"/>
</dbReference>
<dbReference type="CDD" id="cd07383">
    <property type="entry name" value="MPP_Dcr2"/>
    <property type="match status" value="1"/>
</dbReference>
<dbReference type="GO" id="GO:0005737">
    <property type="term" value="C:cytoplasm"/>
    <property type="evidence" value="ECO:0007669"/>
    <property type="project" value="TreeGrafter"/>
</dbReference>
<dbReference type="VEuPathDB" id="FungiDB:YALI0_E23364g"/>
<dbReference type="Pfam" id="PF00149">
    <property type="entry name" value="Metallophos"/>
    <property type="match status" value="1"/>
</dbReference>
<dbReference type="OMA" id="HVNDYCS"/>
<accession>A0A371C179</accession>
<dbReference type="GO" id="GO:0007089">
    <property type="term" value="P:traversing start control point of mitotic cell cycle"/>
    <property type="evidence" value="ECO:0007669"/>
    <property type="project" value="EnsemblFungi"/>
</dbReference>
<dbReference type="AlphaFoldDB" id="A0A371C179"/>
<dbReference type="InterPro" id="IPR029052">
    <property type="entry name" value="Metallo-depent_PP-like"/>
</dbReference>
<dbReference type="PROSITE" id="PS51257">
    <property type="entry name" value="PROKAR_LIPOPROTEIN"/>
    <property type="match status" value="1"/>
</dbReference>
<dbReference type="GO" id="GO:1900102">
    <property type="term" value="P:negative regulation of endoplasmic reticulum unfolded protein response"/>
    <property type="evidence" value="ECO:0007669"/>
    <property type="project" value="EnsemblFungi"/>
</dbReference>
<evidence type="ECO:0000259" key="1">
    <source>
        <dbReference type="Pfam" id="PF00149"/>
    </source>
</evidence>
<proteinExistence type="predicted"/>
<dbReference type="OrthoDB" id="783096at2759"/>
<dbReference type="PANTHER" id="PTHR32440:SF0">
    <property type="entry name" value="PHOSPHATASE DCR2-RELATED"/>
    <property type="match status" value="1"/>
</dbReference>
<name>A0A371C179_YARLL</name>
<dbReference type="EMBL" id="KZ859049">
    <property type="protein sequence ID" value="RDW24106.1"/>
    <property type="molecule type" value="Genomic_DNA"/>
</dbReference>
<protein>
    <submittedName>
        <fullName evidence="2">Metallo-dependent phosphatase-like protein</fullName>
    </submittedName>
</protein>
<organism evidence="2 3">
    <name type="scientific">Yarrowia lipolytica</name>
    <name type="common">Candida lipolytica</name>
    <dbReference type="NCBI Taxonomy" id="4952"/>
    <lineage>
        <taxon>Eukaryota</taxon>
        <taxon>Fungi</taxon>
        <taxon>Dikarya</taxon>
        <taxon>Ascomycota</taxon>
        <taxon>Saccharomycotina</taxon>
        <taxon>Dipodascomycetes</taxon>
        <taxon>Dipodascales</taxon>
        <taxon>Dipodascales incertae sedis</taxon>
        <taxon>Yarrowia</taxon>
    </lineage>
</organism>
<dbReference type="SUPFAM" id="SSF56300">
    <property type="entry name" value="Metallo-dependent phosphatases"/>
    <property type="match status" value="1"/>
</dbReference>
<dbReference type="Gene3D" id="3.60.21.10">
    <property type="match status" value="1"/>
</dbReference>
<sequence length="565" mass="63784">MSLLPKRWLRLALQLTLAIGCVLFVAEYFGMSRVAQQSTGAARALLYRYHEGQVITEVSVMRCLRVSTCSFPEGWEVINKDLHLGDSWKYKSFLMVQKKAQKDLQKGDQTVLDIAFSDGDGKVPQRVLDLLDLPPGTERLLQLKATGWQYLQDNMWAQFGVFSQKSITGLTVLYGPDAVDPRPGWTLSDEYILDSKQKGTHKDLRPRLSFQRETSGSVKKPSLRVHGSKFKIMQLADLHYSTGFGKCLQHVAADTDPEGACQADPLSLQHIEAFLDRENPDMVVLTGDQIYGSAAPDAETALLKVLAPLIRRKVPWAAVFGNHDHEETNMNRAQQMALMESLPYSLSQAGPEDVDGVGNYWLQVLAPKSDNPAVTLYFLDTHAKHPNQKLFPGYDWVRESQLEWLEKEHKQLQPLQNKYTHIHLSMAFFHIPTTEYRNARGKKMIGQWKEGAAAPKHNSGVRKLLEEIGVSVISVGHDHVNDFCMWDDVTAHKDDIPPMWLCYGGGLGEGGYGGYGGYVRRMRVFEIDTEANSITSWKRKVSDYDETFDRQVLVRNGAPFLEKRT</sequence>
<dbReference type="GO" id="GO:0004721">
    <property type="term" value="F:phosphoprotein phosphatase activity"/>
    <property type="evidence" value="ECO:0007669"/>
    <property type="project" value="EnsemblFungi"/>
</dbReference>
<feature type="domain" description="Calcineurin-like phosphoesterase" evidence="1">
    <location>
        <begin position="230"/>
        <end position="480"/>
    </location>
</feature>
<dbReference type="PANTHER" id="PTHR32440">
    <property type="entry name" value="PHOSPHATASE DCR2-RELATED-RELATED"/>
    <property type="match status" value="1"/>
</dbReference>
<gene>
    <name evidence="2" type="ORF">B0I71DRAFT_134817</name>
</gene>
<dbReference type="InterPro" id="IPR004843">
    <property type="entry name" value="Calcineurin-like_PHP"/>
</dbReference>
<evidence type="ECO:0000313" key="3">
    <source>
        <dbReference type="Proteomes" id="UP000256601"/>
    </source>
</evidence>
<dbReference type="Proteomes" id="UP000256601">
    <property type="component" value="Unassembled WGS sequence"/>
</dbReference>
<dbReference type="VEuPathDB" id="FungiDB:YALI1_E27532g"/>